<accession>A0A392RAK5</accession>
<organism evidence="1 2">
    <name type="scientific">Trifolium medium</name>
    <dbReference type="NCBI Taxonomy" id="97028"/>
    <lineage>
        <taxon>Eukaryota</taxon>
        <taxon>Viridiplantae</taxon>
        <taxon>Streptophyta</taxon>
        <taxon>Embryophyta</taxon>
        <taxon>Tracheophyta</taxon>
        <taxon>Spermatophyta</taxon>
        <taxon>Magnoliopsida</taxon>
        <taxon>eudicotyledons</taxon>
        <taxon>Gunneridae</taxon>
        <taxon>Pentapetalae</taxon>
        <taxon>rosids</taxon>
        <taxon>fabids</taxon>
        <taxon>Fabales</taxon>
        <taxon>Fabaceae</taxon>
        <taxon>Papilionoideae</taxon>
        <taxon>50 kb inversion clade</taxon>
        <taxon>NPAAA clade</taxon>
        <taxon>Hologalegina</taxon>
        <taxon>IRL clade</taxon>
        <taxon>Trifolieae</taxon>
        <taxon>Trifolium</taxon>
    </lineage>
</organism>
<proteinExistence type="predicted"/>
<comment type="caution">
    <text evidence="1">The sequence shown here is derived from an EMBL/GenBank/DDBJ whole genome shotgun (WGS) entry which is preliminary data.</text>
</comment>
<sequence>MGITCVHVPEGTPPFQEDLQHVKLL</sequence>
<reference evidence="1 2" key="1">
    <citation type="journal article" date="2018" name="Front. Plant Sci.">
        <title>Red Clover (Trifolium pratense) and Zigzag Clover (T. medium) - A Picture of Genomic Similarities and Differences.</title>
        <authorList>
            <person name="Dluhosova J."/>
            <person name="Istvanek J."/>
            <person name="Nedelnik J."/>
            <person name="Repkova J."/>
        </authorList>
    </citation>
    <scope>NUCLEOTIDE SEQUENCE [LARGE SCALE GENOMIC DNA]</scope>
    <source>
        <strain evidence="2">cv. 10/8</strain>
        <tissue evidence="1">Leaf</tissue>
    </source>
</reference>
<feature type="non-terminal residue" evidence="1">
    <location>
        <position position="25"/>
    </location>
</feature>
<evidence type="ECO:0000313" key="2">
    <source>
        <dbReference type="Proteomes" id="UP000265520"/>
    </source>
</evidence>
<keyword evidence="2" id="KW-1185">Reference proteome</keyword>
<evidence type="ECO:0000313" key="1">
    <source>
        <dbReference type="EMBL" id="MCI32820.1"/>
    </source>
</evidence>
<dbReference type="EMBL" id="LXQA010199003">
    <property type="protein sequence ID" value="MCI32820.1"/>
    <property type="molecule type" value="Genomic_DNA"/>
</dbReference>
<dbReference type="Proteomes" id="UP000265520">
    <property type="component" value="Unassembled WGS sequence"/>
</dbReference>
<name>A0A392RAK5_9FABA</name>
<dbReference type="AlphaFoldDB" id="A0A392RAK5"/>
<protein>
    <submittedName>
        <fullName evidence="1">Uncharacterized protein</fullName>
    </submittedName>
</protein>